<evidence type="ECO:0000259" key="8">
    <source>
        <dbReference type="Pfam" id="PF25521"/>
    </source>
</evidence>
<accession>A0A5N5T0B1</accession>
<feature type="compositionally biased region" description="Pro residues" evidence="5">
    <location>
        <begin position="1385"/>
        <end position="1396"/>
    </location>
</feature>
<keyword evidence="2" id="KW-0677">Repeat</keyword>
<dbReference type="Proteomes" id="UP000326759">
    <property type="component" value="Unassembled WGS sequence"/>
</dbReference>
<sequence length="1644" mass="177662">MEEPIAGDPVLGDLMPSAIDISSCDSTISGNYANIEALLSATSAPPPGFESSPYISSEAVTVDSPSSYYTADNLPASHEGDISLVTKDHNSSENVTANEDPTTTTSSDPTVAEDATIEADLTGTATITDTDDFSTLNQTKDFMNLEDDIKDKIDKKSEGLSEVHSASSRESIKRPSKTALCHERRFFCREWAWAKLWACVEQRPSAKTCGVLIVGGPGTGKTALCSQLVNPTGAHGRHATLLQNRILAHHFCHAHDAASLSVAAFIQSLVVQLAQSKQLVGYGAKVTVPEVVQALDPIVLQKDPDEAFRRAILFPLLEVEAPENTQLLLVDSIDEDSLLTYGGVSAAQRNEGNSTKEELISKSILELLSNHHHLLPQWLLLVVTARRGAHSRGLTRTFSGFRKIALDDLRRSHVVRDVQQYILCRLDTEPALRYHLSRETAEMLNQLHIKSNGCFLYLEKVLDGVVEGWVTLREIRDIPGTLNGLYLWLCQRLYPRKNFHRVLPLLSVILASRAPLTQQEVQEAVTTHIPGLSEEEWGKRWALLRRVLCPYTPHYLLLFHHSFAEWLLDVKHCTQKYLVGVSEGHAMLAMKYTLKASLLSPLEIQAFAFHLARISVKAPLEPFHLPLWLICSGAPLSQLDRSPRAARTPSYGESEEREMLITRDGTSRSSKSGSRRSGKRRRRKHREDPLYPYLRGGPINGVDAAGRTLLHNAAHQGDASLVAVLLERGAIHSLTDKGGQTPLNLAARHGHADVVTTLLAFGANPDHADDDGWTSLRSAAWAGHVGVVEALLKGGAEADLADGDGRTALRAAAWGGHEDVVATLLNKGADVNRADSEGRTPLIAAAYMGHYEIVTALIEGGADVNHADKDGRSALSVGALCVTSLVGDFCAPAAGGRLQVVTALLEGGADVDHEDKDGLTPLLVAAFEGHVDVCELLLEYDADVDHVDRSGRTPLLAAASMGHASVVERLLFWGCYVDHIDVEGRTVLSVAAAQGSQDTVRLLLDRGLDETHRDNAGWTPLHYAAFEGHKGVCEALIEGGARINEVDNDGKHALVLAGQEGHADVVATLLDSGAALHHTSHDGRSALRVAALEGHKDVVRLLLNRGADLHYKDADGRSTLYLLALEDRLEMAAFLLDHGADVESKDLEGRTPLHVTAWQGHIRMVGLLLSRGARVDAEDHERRTPLQSAAWQGNADINMGLTLIIVALKGLLLLSIAAQEGHEECVALLLQFGANPGHSDRCGRTAIKVALKGGHLRLARILEEHLEQQKIHGAGHGIKGEETKPCSSILCPGLTASPGESPESTFEKRRSCMSLGAHSSSKSSCNLSTSTRSSGGGALPTTSTRAISAGDPSNVSAFHNHHFAPHNYQQQQQFGPHPAASLSGAPPPIPPAPLAPPSSVSPALSFTQQLQQCGRVRGRKNPTLPQPPLTPLDDPASPIYASPPISPVNDVPPPLPQRMNPLVALLEEEYALPCHKGKHHHRRGVSSGRPEANCHLEQSRKAVVVSSSSHVASHYPYSSQFSVGTTGGLPPQLQQQPLPPTPYQQQQQQQQNNNQSVGAEGGSTSGFTFTQDSHMRIILGSRSPEARPKRNGIVTNPSLKAAQAKAAHILRNGLPARPRQYPLRPNEIYKEVIVNGIQMKCNKA</sequence>
<feature type="repeat" description="ANK" evidence="4">
    <location>
        <begin position="1209"/>
        <end position="1241"/>
    </location>
</feature>
<dbReference type="SUPFAM" id="SSF48403">
    <property type="entry name" value="Ankyrin repeat"/>
    <property type="match status" value="2"/>
</dbReference>
<evidence type="ECO:0000256" key="5">
    <source>
        <dbReference type="SAM" id="MobiDB-lite"/>
    </source>
</evidence>
<gene>
    <name evidence="9" type="ORF">Anas_04415</name>
</gene>
<feature type="region of interest" description="Disordered" evidence="5">
    <location>
        <begin position="89"/>
        <end position="110"/>
    </location>
</feature>
<reference evidence="9 10" key="1">
    <citation type="journal article" date="2019" name="PLoS Biol.">
        <title>Sex chromosomes control vertical transmission of feminizing Wolbachia symbionts in an isopod.</title>
        <authorList>
            <person name="Becking T."/>
            <person name="Chebbi M.A."/>
            <person name="Giraud I."/>
            <person name="Moumen B."/>
            <person name="Laverre T."/>
            <person name="Caubet Y."/>
            <person name="Peccoud J."/>
            <person name="Gilbert C."/>
            <person name="Cordaux R."/>
        </authorList>
    </citation>
    <scope>NUCLEOTIDE SEQUENCE [LARGE SCALE GENOMIC DNA]</scope>
    <source>
        <strain evidence="9">ANa2</strain>
        <tissue evidence="9">Whole body excluding digestive tract and cuticle</tissue>
    </source>
</reference>
<dbReference type="InterPro" id="IPR002110">
    <property type="entry name" value="Ankyrin_rpt"/>
</dbReference>
<evidence type="ECO:0000256" key="3">
    <source>
        <dbReference type="ARBA" id="ARBA00023043"/>
    </source>
</evidence>
<dbReference type="Pfam" id="PF25520">
    <property type="entry name" value="AAA_lid_TANC1"/>
    <property type="match status" value="1"/>
</dbReference>
<dbReference type="Gene3D" id="1.25.40.20">
    <property type="entry name" value="Ankyrin repeat-containing domain"/>
    <property type="match status" value="7"/>
</dbReference>
<dbReference type="PRINTS" id="PR01415">
    <property type="entry name" value="ANKYRIN"/>
</dbReference>
<feature type="repeat" description="ANK" evidence="4">
    <location>
        <begin position="1115"/>
        <end position="1147"/>
    </location>
</feature>
<feature type="repeat" description="ANK" evidence="4">
    <location>
        <begin position="738"/>
        <end position="770"/>
    </location>
</feature>
<feature type="repeat" description="ANK" evidence="4">
    <location>
        <begin position="1016"/>
        <end position="1048"/>
    </location>
</feature>
<feature type="repeat" description="ANK" evidence="4">
    <location>
        <begin position="837"/>
        <end position="869"/>
    </location>
</feature>
<dbReference type="Pfam" id="PF12796">
    <property type="entry name" value="Ank_2"/>
    <property type="match status" value="4"/>
</dbReference>
<feature type="compositionally biased region" description="Polar residues" evidence="5">
    <location>
        <begin position="1340"/>
        <end position="1357"/>
    </location>
</feature>
<feature type="repeat" description="ANK" evidence="4">
    <location>
        <begin position="950"/>
        <end position="982"/>
    </location>
</feature>
<feature type="repeat" description="ANK" evidence="4">
    <location>
        <begin position="1049"/>
        <end position="1081"/>
    </location>
</feature>
<feature type="domain" description="TANC1/2-like winged helix" evidence="8">
    <location>
        <begin position="493"/>
        <end position="618"/>
    </location>
</feature>
<feature type="compositionally biased region" description="Low complexity" evidence="5">
    <location>
        <begin position="1543"/>
        <end position="1555"/>
    </location>
</feature>
<evidence type="ECO:0000256" key="2">
    <source>
        <dbReference type="ARBA" id="ARBA00022737"/>
    </source>
</evidence>
<dbReference type="SUPFAM" id="SSF52540">
    <property type="entry name" value="P-loop containing nucleoside triphosphate hydrolases"/>
    <property type="match status" value="1"/>
</dbReference>
<keyword evidence="3 4" id="KW-0040">ANK repeat</keyword>
<feature type="repeat" description="ANK" evidence="4">
    <location>
        <begin position="1082"/>
        <end position="1114"/>
    </location>
</feature>
<dbReference type="InterPro" id="IPR058056">
    <property type="entry name" value="WH_TANC1/2"/>
</dbReference>
<feature type="compositionally biased region" description="Low complexity" evidence="5">
    <location>
        <begin position="100"/>
        <end position="110"/>
    </location>
</feature>
<dbReference type="PROSITE" id="PS50088">
    <property type="entry name" value="ANK_REPEAT"/>
    <property type="match status" value="14"/>
</dbReference>
<proteinExistence type="predicted"/>
<dbReference type="InterPro" id="IPR056884">
    <property type="entry name" value="NPHP3-like_N"/>
</dbReference>
<comment type="caution">
    <text evidence="9">The sequence shown here is derived from an EMBL/GenBank/DDBJ whole genome shotgun (WGS) entry which is preliminary data.</text>
</comment>
<feature type="compositionally biased region" description="Basic residues" evidence="5">
    <location>
        <begin position="673"/>
        <end position="685"/>
    </location>
</feature>
<feature type="region of interest" description="Disordered" evidence="5">
    <location>
        <begin position="1297"/>
        <end position="1407"/>
    </location>
</feature>
<dbReference type="Pfam" id="PF00023">
    <property type="entry name" value="Ank"/>
    <property type="match status" value="1"/>
</dbReference>
<dbReference type="EMBL" id="SEYY01018376">
    <property type="protein sequence ID" value="KAB7499409.1"/>
    <property type="molecule type" value="Genomic_DNA"/>
</dbReference>
<dbReference type="OrthoDB" id="427518at2759"/>
<evidence type="ECO:0000256" key="4">
    <source>
        <dbReference type="PROSITE-ProRule" id="PRU00023"/>
    </source>
</evidence>
<dbReference type="InterPro" id="IPR036770">
    <property type="entry name" value="Ankyrin_rpt-contain_sf"/>
</dbReference>
<name>A0A5N5T0B1_9CRUS</name>
<dbReference type="InterPro" id="IPR058018">
    <property type="entry name" value="AAA_lid_TANC1/2"/>
</dbReference>
<feature type="repeat" description="ANK" evidence="4">
    <location>
        <begin position="917"/>
        <end position="949"/>
    </location>
</feature>
<feature type="repeat" description="ANK" evidence="4">
    <location>
        <begin position="804"/>
        <end position="836"/>
    </location>
</feature>
<organism evidence="9 10">
    <name type="scientific">Armadillidium nasatum</name>
    <dbReference type="NCBI Taxonomy" id="96803"/>
    <lineage>
        <taxon>Eukaryota</taxon>
        <taxon>Metazoa</taxon>
        <taxon>Ecdysozoa</taxon>
        <taxon>Arthropoda</taxon>
        <taxon>Crustacea</taxon>
        <taxon>Multicrustacea</taxon>
        <taxon>Malacostraca</taxon>
        <taxon>Eumalacostraca</taxon>
        <taxon>Peracarida</taxon>
        <taxon>Isopoda</taxon>
        <taxon>Oniscidea</taxon>
        <taxon>Crinocheta</taxon>
        <taxon>Armadillidiidae</taxon>
        <taxon>Armadillidium</taxon>
    </lineage>
</organism>
<dbReference type="InterPro" id="IPR027417">
    <property type="entry name" value="P-loop_NTPase"/>
</dbReference>
<keyword evidence="1" id="KW-0597">Phosphoprotein</keyword>
<dbReference type="SMART" id="SM00248">
    <property type="entry name" value="ANK"/>
    <property type="match status" value="16"/>
</dbReference>
<feature type="repeat" description="ANK" evidence="4">
    <location>
        <begin position="705"/>
        <end position="737"/>
    </location>
</feature>
<feature type="region of interest" description="Disordered" evidence="5">
    <location>
        <begin position="1521"/>
        <end position="1570"/>
    </location>
</feature>
<dbReference type="PANTHER" id="PTHR24123:SF65">
    <property type="entry name" value="ANKYRIN REPEAT DOMAIN-CONTAINING PROTEIN 50"/>
    <property type="match status" value="1"/>
</dbReference>
<feature type="repeat" description="ANK" evidence="4">
    <location>
        <begin position="771"/>
        <end position="803"/>
    </location>
</feature>
<protein>
    <submittedName>
        <fullName evidence="9">Ankyrin repeat domain-containing protein 50</fullName>
    </submittedName>
</protein>
<dbReference type="Pfam" id="PF25521">
    <property type="entry name" value="WHD_TANC1"/>
    <property type="match status" value="1"/>
</dbReference>
<evidence type="ECO:0000256" key="1">
    <source>
        <dbReference type="ARBA" id="ARBA00022553"/>
    </source>
</evidence>
<feature type="domain" description="TANC1/2-like AAA+ ATPase lid" evidence="7">
    <location>
        <begin position="407"/>
        <end position="491"/>
    </location>
</feature>
<dbReference type="Pfam" id="PF13637">
    <property type="entry name" value="Ank_4"/>
    <property type="match status" value="2"/>
</dbReference>
<dbReference type="PANTHER" id="PTHR24123">
    <property type="entry name" value="ANKYRIN REPEAT-CONTAINING"/>
    <property type="match status" value="1"/>
</dbReference>
<dbReference type="Pfam" id="PF24883">
    <property type="entry name" value="NPHP3_N"/>
    <property type="match status" value="1"/>
</dbReference>
<keyword evidence="10" id="KW-1185">Reference proteome</keyword>
<dbReference type="PROSITE" id="PS50297">
    <property type="entry name" value="ANK_REP_REGION"/>
    <property type="match status" value="13"/>
</dbReference>
<dbReference type="InterPro" id="IPR051165">
    <property type="entry name" value="Multifunctional_ANK_Repeat"/>
</dbReference>
<feature type="compositionally biased region" description="Low complexity" evidence="5">
    <location>
        <begin position="1319"/>
        <end position="1333"/>
    </location>
</feature>
<evidence type="ECO:0000313" key="9">
    <source>
        <dbReference type="EMBL" id="KAB7499409.1"/>
    </source>
</evidence>
<evidence type="ECO:0000259" key="7">
    <source>
        <dbReference type="Pfam" id="PF25520"/>
    </source>
</evidence>
<evidence type="ECO:0000313" key="10">
    <source>
        <dbReference type="Proteomes" id="UP000326759"/>
    </source>
</evidence>
<feature type="repeat" description="ANK" evidence="4">
    <location>
        <begin position="983"/>
        <end position="1015"/>
    </location>
</feature>
<feature type="region of interest" description="Disordered" evidence="5">
    <location>
        <begin position="640"/>
        <end position="692"/>
    </location>
</feature>
<feature type="repeat" description="ANK" evidence="4">
    <location>
        <begin position="1148"/>
        <end position="1180"/>
    </location>
</feature>
<feature type="domain" description="Nephrocystin 3-like N-terminal" evidence="6">
    <location>
        <begin position="210"/>
        <end position="335"/>
    </location>
</feature>
<evidence type="ECO:0000259" key="6">
    <source>
        <dbReference type="Pfam" id="PF24883"/>
    </source>
</evidence>